<dbReference type="SUPFAM" id="SSF55729">
    <property type="entry name" value="Acyl-CoA N-acyltransferases (Nat)"/>
    <property type="match status" value="1"/>
</dbReference>
<dbReference type="EC" id="2.3.2.8" evidence="2"/>
<dbReference type="PANTHER" id="PTHR21367">
    <property type="entry name" value="ARGININE-TRNA-PROTEIN TRANSFERASE 1"/>
    <property type="match status" value="1"/>
</dbReference>
<protein>
    <recommendedName>
        <fullName evidence="2">arginyltransferase</fullName>
        <ecNumber evidence="2">2.3.2.8</ecNumber>
    </recommendedName>
</protein>
<keyword evidence="4" id="KW-0012">Acyltransferase</keyword>
<evidence type="ECO:0000259" key="8">
    <source>
        <dbReference type="Pfam" id="PF04377"/>
    </source>
</evidence>
<dbReference type="Pfam" id="PF04376">
    <property type="entry name" value="ATE_N"/>
    <property type="match status" value="1"/>
</dbReference>
<evidence type="ECO:0000256" key="3">
    <source>
        <dbReference type="ARBA" id="ARBA00022679"/>
    </source>
</evidence>
<feature type="region of interest" description="Disordered" evidence="5">
    <location>
        <begin position="347"/>
        <end position="411"/>
    </location>
</feature>
<dbReference type="GO" id="GO:0004057">
    <property type="term" value="F:arginyl-tRNA--protein transferase activity"/>
    <property type="evidence" value="ECO:0007669"/>
    <property type="project" value="UniProtKB-EC"/>
</dbReference>
<gene>
    <name evidence="9" type="primary">ATE1</name>
    <name evidence="9" type="ORF">CspeluHIS016_0407250</name>
</gene>
<keyword evidence="3" id="KW-0808">Transferase</keyword>
<evidence type="ECO:0000256" key="4">
    <source>
        <dbReference type="ARBA" id="ARBA00023315"/>
    </source>
</evidence>
<evidence type="ECO:0000256" key="1">
    <source>
        <dbReference type="ARBA" id="ARBA00009991"/>
    </source>
</evidence>
<keyword evidence="6" id="KW-0732">Signal</keyword>
<evidence type="ECO:0000313" key="10">
    <source>
        <dbReference type="Proteomes" id="UP001222932"/>
    </source>
</evidence>
<dbReference type="InterPro" id="IPR007472">
    <property type="entry name" value="N-end_Aminoacyl_Trfase_C"/>
</dbReference>
<feature type="compositionally biased region" description="Acidic residues" evidence="5">
    <location>
        <begin position="383"/>
        <end position="392"/>
    </location>
</feature>
<feature type="domain" description="N-end rule aminoacyl transferase C-terminal" evidence="8">
    <location>
        <begin position="157"/>
        <end position="303"/>
    </location>
</feature>
<dbReference type="InterPro" id="IPR030700">
    <property type="entry name" value="N-end_Aminoacyl_Trfase"/>
</dbReference>
<reference evidence="9" key="1">
    <citation type="journal article" date="2023" name="BMC Genomics">
        <title>Chromosome-level genome assemblies of Cutaneotrichosporon spp. (Trichosporonales, Basidiomycota) reveal imbalanced evolution between nucleotide sequences and chromosome synteny.</title>
        <authorList>
            <person name="Kobayashi Y."/>
            <person name="Kayamori A."/>
            <person name="Aoki K."/>
            <person name="Shiwa Y."/>
            <person name="Matsutani M."/>
            <person name="Fujita N."/>
            <person name="Sugita T."/>
            <person name="Iwasaki W."/>
            <person name="Tanaka N."/>
            <person name="Takashima M."/>
        </authorList>
    </citation>
    <scope>NUCLEOTIDE SEQUENCE</scope>
    <source>
        <strain evidence="9">HIS016</strain>
    </source>
</reference>
<dbReference type="InterPro" id="IPR016181">
    <property type="entry name" value="Acyl_CoA_acyltransferase"/>
</dbReference>
<dbReference type="Proteomes" id="UP001222932">
    <property type="component" value="Unassembled WGS sequence"/>
</dbReference>
<feature type="domain" description="N-end aminoacyl transferase N-terminal" evidence="7">
    <location>
        <begin position="41"/>
        <end position="100"/>
    </location>
</feature>
<dbReference type="InterPro" id="IPR007471">
    <property type="entry name" value="N-end_Aminoacyl_Trfase_N"/>
</dbReference>
<evidence type="ECO:0000256" key="6">
    <source>
        <dbReference type="SAM" id="SignalP"/>
    </source>
</evidence>
<proteinExistence type="inferred from homology"/>
<sequence>MASGNSYNANLALFVFAALMWSMSQDVMVKKEEPEATGNSSRSFGFVTEQMSPQFYQDLVDRGWRRSGGYTYHPDMARTCCPQYAIRLKIGEFKVSRQQRSSLNRWNRYVSGEEPKTGKGKVKPFDLGPELRRCCDVSEGMAHRFSMELVQAVATDETYDLYKRYQIAVHKDPPSKVSRTGFERFLCDSPLGNVPVHYASGADTTGLPVEYGSYHLLYRVDEQLVGISVIDILPSCVSSVYFIWDPDWAWASLGKLSALYEIGLALDMAAAGAEGMEWLYMGYWISTCQKMRYKGEYAPSFLLDPGTQEFHPLTAKLDQFLQVHKGYTPFEEVEGMDDAAVREEWEAKRKEDVTMAEPREQRPKRTGKLVASSSDKDDKPESESDEDEDEDGALSRYPSPPPPGFGDPESLSRHQLDDLFVFLDHGGKVGVLPYSAFQSGLTPIGQRMTKELVAAVGPDRFASTPMQLRTKALLYFG</sequence>
<accession>A0AAD3YCB2</accession>
<dbReference type="Pfam" id="PF04377">
    <property type="entry name" value="ATE_C"/>
    <property type="match status" value="1"/>
</dbReference>
<dbReference type="EMBL" id="BTCM01000004">
    <property type="protein sequence ID" value="GMK57891.1"/>
    <property type="molecule type" value="Genomic_DNA"/>
</dbReference>
<dbReference type="AlphaFoldDB" id="A0AAD3YCB2"/>
<dbReference type="PANTHER" id="PTHR21367:SF1">
    <property type="entry name" value="ARGINYL-TRNA--PROTEIN TRANSFERASE 1"/>
    <property type="match status" value="1"/>
</dbReference>
<evidence type="ECO:0000256" key="5">
    <source>
        <dbReference type="SAM" id="MobiDB-lite"/>
    </source>
</evidence>
<keyword evidence="10" id="KW-1185">Reference proteome</keyword>
<evidence type="ECO:0000256" key="2">
    <source>
        <dbReference type="ARBA" id="ARBA00012025"/>
    </source>
</evidence>
<evidence type="ECO:0000259" key="7">
    <source>
        <dbReference type="Pfam" id="PF04376"/>
    </source>
</evidence>
<feature type="signal peptide" evidence="6">
    <location>
        <begin position="1"/>
        <end position="24"/>
    </location>
</feature>
<dbReference type="GO" id="GO:0005737">
    <property type="term" value="C:cytoplasm"/>
    <property type="evidence" value="ECO:0007669"/>
    <property type="project" value="TreeGrafter"/>
</dbReference>
<feature type="compositionally biased region" description="Basic and acidic residues" evidence="5">
    <location>
        <begin position="347"/>
        <end position="363"/>
    </location>
</feature>
<feature type="chain" id="PRO_5041972147" description="arginyltransferase" evidence="6">
    <location>
        <begin position="25"/>
        <end position="477"/>
    </location>
</feature>
<evidence type="ECO:0000313" key="9">
    <source>
        <dbReference type="EMBL" id="GMK57891.1"/>
    </source>
</evidence>
<reference evidence="9" key="2">
    <citation type="submission" date="2023-06" db="EMBL/GenBank/DDBJ databases">
        <authorList>
            <person name="Kobayashi Y."/>
            <person name="Kayamori A."/>
            <person name="Aoki K."/>
            <person name="Shiwa Y."/>
            <person name="Fujita N."/>
            <person name="Sugita T."/>
            <person name="Iwasaki W."/>
            <person name="Tanaka N."/>
            <person name="Takashima M."/>
        </authorList>
    </citation>
    <scope>NUCLEOTIDE SEQUENCE</scope>
    <source>
        <strain evidence="9">HIS016</strain>
    </source>
</reference>
<comment type="caution">
    <text evidence="9">The sequence shown here is derived from an EMBL/GenBank/DDBJ whole genome shotgun (WGS) entry which is preliminary data.</text>
</comment>
<name>A0AAD3YCB2_9TREE</name>
<comment type="similarity">
    <text evidence="1">Belongs to the R-transferase family.</text>
</comment>
<organism evidence="9 10">
    <name type="scientific">Cutaneotrichosporon spelunceum</name>
    <dbReference type="NCBI Taxonomy" id="1672016"/>
    <lineage>
        <taxon>Eukaryota</taxon>
        <taxon>Fungi</taxon>
        <taxon>Dikarya</taxon>
        <taxon>Basidiomycota</taxon>
        <taxon>Agaricomycotina</taxon>
        <taxon>Tremellomycetes</taxon>
        <taxon>Trichosporonales</taxon>
        <taxon>Trichosporonaceae</taxon>
        <taxon>Cutaneotrichosporon</taxon>
    </lineage>
</organism>